<organism evidence="2 3">
    <name type="scientific">Gordonia soli NBRC 108243</name>
    <dbReference type="NCBI Taxonomy" id="1223545"/>
    <lineage>
        <taxon>Bacteria</taxon>
        <taxon>Bacillati</taxon>
        <taxon>Actinomycetota</taxon>
        <taxon>Actinomycetes</taxon>
        <taxon>Mycobacteriales</taxon>
        <taxon>Gordoniaceae</taxon>
        <taxon>Gordonia</taxon>
    </lineage>
</organism>
<proteinExistence type="predicted"/>
<protein>
    <submittedName>
        <fullName evidence="2">Uncharacterized protein</fullName>
    </submittedName>
</protein>
<evidence type="ECO:0000256" key="1">
    <source>
        <dbReference type="SAM" id="Phobius"/>
    </source>
</evidence>
<dbReference type="EMBL" id="BANX01000032">
    <property type="protein sequence ID" value="GAC70116.1"/>
    <property type="molecule type" value="Genomic_DNA"/>
</dbReference>
<dbReference type="STRING" id="1223545.GS4_32_00600"/>
<gene>
    <name evidence="2" type="ORF">GS4_32_00600</name>
</gene>
<feature type="transmembrane region" description="Helical" evidence="1">
    <location>
        <begin position="211"/>
        <end position="233"/>
    </location>
</feature>
<reference evidence="2 3" key="1">
    <citation type="submission" date="2013-01" db="EMBL/GenBank/DDBJ databases">
        <title>Whole genome shotgun sequence of Gordonia soli NBRC 108243.</title>
        <authorList>
            <person name="Isaki-Nakamura S."/>
            <person name="Hosoyama A."/>
            <person name="Tsuchikane K."/>
            <person name="Ando Y."/>
            <person name="Baba S."/>
            <person name="Ohji S."/>
            <person name="Hamada M."/>
            <person name="Tamura T."/>
            <person name="Yamazoe A."/>
            <person name="Yamazaki S."/>
            <person name="Fujita N."/>
        </authorList>
    </citation>
    <scope>NUCLEOTIDE SEQUENCE [LARGE SCALE GENOMIC DNA]</scope>
    <source>
        <strain evidence="2 3">NBRC 108243</strain>
    </source>
</reference>
<keyword evidence="3" id="KW-1185">Reference proteome</keyword>
<dbReference type="AlphaFoldDB" id="M0QPB1"/>
<sequence length="294" mass="30418">MLEARRWPGRQPAPVASETVRTLLSAVLTLVSIVAIVVAVPSLWVKERLVDSEGFVATASAAAKNQEVKDYLAEQIGQQAASRVGIPAASLVIEPIAKGYTNGPQFESDFVDVVSQQHSYLFDEPKPGTENSTMELDITEMVNRVISQSGASGRVAGPILIPLADGGTGLEAGRYHQVGQQIVRLAYGSLVVAVIAGLLALLVARRRGTVLAWLGLGLVLGGATAWVVGVLIADRAKQEASAADASGRAVTDVIIDGAVGNLQDTALVVGAVGAGVVVVGILARLIFGGRSARA</sequence>
<feature type="transmembrane region" description="Helical" evidence="1">
    <location>
        <begin position="185"/>
        <end position="204"/>
    </location>
</feature>
<dbReference type="eggNOG" id="ENOG5033572">
    <property type="taxonomic scope" value="Bacteria"/>
</dbReference>
<dbReference type="Proteomes" id="UP000011666">
    <property type="component" value="Unassembled WGS sequence"/>
</dbReference>
<evidence type="ECO:0000313" key="3">
    <source>
        <dbReference type="Proteomes" id="UP000011666"/>
    </source>
</evidence>
<name>M0QPB1_9ACTN</name>
<keyword evidence="1" id="KW-1133">Transmembrane helix</keyword>
<keyword evidence="1" id="KW-0812">Transmembrane</keyword>
<evidence type="ECO:0000313" key="2">
    <source>
        <dbReference type="EMBL" id="GAC70116.1"/>
    </source>
</evidence>
<comment type="caution">
    <text evidence="2">The sequence shown here is derived from an EMBL/GenBank/DDBJ whole genome shotgun (WGS) entry which is preliminary data.</text>
</comment>
<accession>M0QPB1</accession>
<feature type="transmembrane region" description="Helical" evidence="1">
    <location>
        <begin position="266"/>
        <end position="287"/>
    </location>
</feature>
<keyword evidence="1" id="KW-0472">Membrane</keyword>
<feature type="transmembrane region" description="Helical" evidence="1">
    <location>
        <begin position="20"/>
        <end position="44"/>
    </location>
</feature>